<dbReference type="Proteomes" id="UP000199758">
    <property type="component" value="Unassembled WGS sequence"/>
</dbReference>
<dbReference type="SUPFAM" id="SSF52540">
    <property type="entry name" value="P-loop containing nucleoside triphosphate hydrolases"/>
    <property type="match status" value="1"/>
</dbReference>
<feature type="repeat" description="WD" evidence="3">
    <location>
        <begin position="1167"/>
        <end position="1199"/>
    </location>
</feature>
<gene>
    <name evidence="5" type="ORF">SAMN04488068_1082</name>
</gene>
<dbReference type="Gene3D" id="3.40.50.300">
    <property type="entry name" value="P-loop containing nucleotide triphosphate hydrolases"/>
    <property type="match status" value="1"/>
</dbReference>
<dbReference type="GO" id="GO:0009190">
    <property type="term" value="P:cyclic nucleotide biosynthetic process"/>
    <property type="evidence" value="ECO:0007669"/>
    <property type="project" value="InterPro"/>
</dbReference>
<reference evidence="5 6" key="1">
    <citation type="submission" date="2016-11" db="EMBL/GenBank/DDBJ databases">
        <authorList>
            <person name="Jaros S."/>
            <person name="Januszkiewicz K."/>
            <person name="Wedrychowicz H."/>
        </authorList>
    </citation>
    <scope>NUCLEOTIDE SEQUENCE [LARGE SCALE GENOMIC DNA]</scope>
    <source>
        <strain evidence="5 6">CGMCC 1.7049</strain>
    </source>
</reference>
<dbReference type="OrthoDB" id="6195244at2"/>
<dbReference type="SUPFAM" id="SSF50969">
    <property type="entry name" value="YVTN repeat-like/Quinoprotein amine dehydrogenase"/>
    <property type="match status" value="1"/>
</dbReference>
<keyword evidence="2" id="KW-0677">Repeat</keyword>
<dbReference type="InterPro" id="IPR011047">
    <property type="entry name" value="Quinoprotein_ADH-like_sf"/>
</dbReference>
<dbReference type="PROSITE" id="PS50294">
    <property type="entry name" value="WD_REPEATS_REGION"/>
    <property type="match status" value="1"/>
</dbReference>
<dbReference type="InterPro" id="IPR001054">
    <property type="entry name" value="A/G_cyclase"/>
</dbReference>
<dbReference type="GO" id="GO:0035556">
    <property type="term" value="P:intracellular signal transduction"/>
    <property type="evidence" value="ECO:0007669"/>
    <property type="project" value="InterPro"/>
</dbReference>
<dbReference type="SMART" id="SM00320">
    <property type="entry name" value="WD40"/>
    <property type="match status" value="12"/>
</dbReference>
<feature type="repeat" description="WD" evidence="3">
    <location>
        <begin position="912"/>
        <end position="953"/>
    </location>
</feature>
<keyword evidence="6" id="KW-1185">Reference proteome</keyword>
<name>A0A1M5LTF7_9GAMM</name>
<evidence type="ECO:0000256" key="2">
    <source>
        <dbReference type="ARBA" id="ARBA00022737"/>
    </source>
</evidence>
<dbReference type="EMBL" id="FQWZ01000002">
    <property type="protein sequence ID" value="SHG68291.1"/>
    <property type="molecule type" value="Genomic_DNA"/>
</dbReference>
<dbReference type="SUPFAM" id="SSF55073">
    <property type="entry name" value="Nucleotide cyclase"/>
    <property type="match status" value="1"/>
</dbReference>
<dbReference type="InterPro" id="IPR027417">
    <property type="entry name" value="P-loop_NTPase"/>
</dbReference>
<dbReference type="InterPro" id="IPR001680">
    <property type="entry name" value="WD40_rpt"/>
</dbReference>
<dbReference type="InterPro" id="IPR015943">
    <property type="entry name" value="WD40/YVTN_repeat-like_dom_sf"/>
</dbReference>
<keyword evidence="1 3" id="KW-0853">WD repeat</keyword>
<feature type="repeat" description="WD" evidence="3">
    <location>
        <begin position="1125"/>
        <end position="1166"/>
    </location>
</feature>
<organism evidence="5 6">
    <name type="scientific">Hydrocarboniphaga daqingensis</name>
    <dbReference type="NCBI Taxonomy" id="490188"/>
    <lineage>
        <taxon>Bacteria</taxon>
        <taxon>Pseudomonadati</taxon>
        <taxon>Pseudomonadota</taxon>
        <taxon>Gammaproteobacteria</taxon>
        <taxon>Nevskiales</taxon>
        <taxon>Nevskiaceae</taxon>
        <taxon>Hydrocarboniphaga</taxon>
    </lineage>
</organism>
<proteinExistence type="predicted"/>
<sequence length="1245" mass="133282">MSLQHDLPRGRVTFVMTDIEGSTALMRHLGEAGAPLVMRQRAIITEAVSRYVGVVFGHEGDACFCAFADPLLAMLACVDIQRALLAEPWPDGAALRVRIGVHTGLAQPYGDNYIALAVHQAARVAAAAHGGQVLVSHETVDAVHGRLPPALSLADLGTYQLKDFPEPQRLMQLLHADLPLDFAPVRSLSLTRHNLPRTTTSFIGRSAERAELGRLVSDSALVCVVGPPGIGKTRLALELAADVLPHYADGVWLVDLASCDDRDSSLAALASALGVLDSPALPLDLAVQAFVASKVMLVWIDRCDHLDAEVDSLVEVLLHNPACRVVVTRCEPLRRVNARLLRLGPLPVEAGSGGELSDAERLFVERVQERRPAFRLDAVQARAVADICRGLSGTPLKLEQAAASARALPMDQLAAKLRQEGLEGLIRSDRRRRLLQRAAWAAGVALAAVVVVSLLNVQQRRFTSREQAEQRVRLMEAGRQELLAGSQMRAAVFLSEAYRRGVDTPALRLMLRQAMQPIDALSQVINTGSVLRTMELSADDRTLVALSSTGDVSAWELPSGRQLASFHGFDLEQTQSFCGPTLSNDGRWLSLSYMPTSGGDGTLRVWQLPEGVLRLETPIDSTNCTIAVPFTPDGEHIVAVAPDGRPQLYPMAGGAPFSPADAAPGQATVATLSRDGRWLAAGGRDGQVLAWRLGEPGPALRLIGLGQPVTALDVHPDGSLLVASGAAGALRAWSLPEGRVAFAGGHAQPIYQLQFASAGRRLLTLGADGERVWSTDNGALVYAGPSSSRYAFSSLRADGEKLGRVDWRQTLVSDVLSSRPLFAFSIDTIVALFTRHGSQLVSADQNGQVAVWDERFRPLSSARHGAQVGEAPGWWSPAVNFTQLPDGEVISGGPDGRVRRWTPRRLEPVGELARLDAPISAVTSTPDGRRVAAATAQGDLAVWDLPSGQVVQRLAVPGRFFSVVRLSPDGQHLFAAERSNIGRLWRLDTGALRAEWALDSRFAFDFSPDGQHIAIGLGHQVQVLDLATLTVREQAPLSADAPPVGCMRFAHDSRQLVAMADDDSGAAAWYLLGSGLRHSRTIESTYGCVYAEFNGDDRRVLLMQGGSSAVVWEPSASEGGSVINMGEHNGTVFTARWSPDGNFVATAGSDGVAALSDSHDGRLLQTLAVHAGQVVNVAFSRNGDTLYSGGDDSRLQAWEAALETRSADDIARRVACVTPWRLVGMELQPAPVDLRRCVAPTAGGS</sequence>
<dbReference type="InterPro" id="IPR024977">
    <property type="entry name" value="Apc4-like_WD40_dom"/>
</dbReference>
<protein>
    <submittedName>
        <fullName evidence="5">WD40 repeat</fullName>
    </submittedName>
</protein>
<dbReference type="Gene3D" id="3.30.70.1230">
    <property type="entry name" value="Nucleotide cyclase"/>
    <property type="match status" value="1"/>
</dbReference>
<evidence type="ECO:0000259" key="4">
    <source>
        <dbReference type="Pfam" id="PF12894"/>
    </source>
</evidence>
<dbReference type="STRING" id="490188.SAMN04488068_1082"/>
<dbReference type="InterPro" id="IPR011044">
    <property type="entry name" value="Quino_amine_DH_bsu"/>
</dbReference>
<accession>A0A1M5LTF7</accession>
<evidence type="ECO:0000256" key="3">
    <source>
        <dbReference type="PROSITE-ProRule" id="PRU00221"/>
    </source>
</evidence>
<dbReference type="Pfam" id="PF12894">
    <property type="entry name" value="ANAPC4_WD40"/>
    <property type="match status" value="1"/>
</dbReference>
<evidence type="ECO:0000256" key="1">
    <source>
        <dbReference type="ARBA" id="ARBA00022574"/>
    </source>
</evidence>
<dbReference type="GO" id="GO:0004016">
    <property type="term" value="F:adenylate cyclase activity"/>
    <property type="evidence" value="ECO:0007669"/>
    <property type="project" value="UniProtKB-ARBA"/>
</dbReference>
<feature type="repeat" description="WD" evidence="3">
    <location>
        <begin position="702"/>
        <end position="743"/>
    </location>
</feature>
<dbReference type="Gene3D" id="2.130.10.10">
    <property type="entry name" value="YVTN repeat-like/Quinoprotein amine dehydrogenase"/>
    <property type="match status" value="4"/>
</dbReference>
<dbReference type="SUPFAM" id="SSF50998">
    <property type="entry name" value="Quinoprotein alcohol dehydrogenase-like"/>
    <property type="match status" value="1"/>
</dbReference>
<dbReference type="AlphaFoldDB" id="A0A1M5LTF7"/>
<dbReference type="CDD" id="cd07302">
    <property type="entry name" value="CHD"/>
    <property type="match status" value="1"/>
</dbReference>
<dbReference type="Pfam" id="PF00400">
    <property type="entry name" value="WD40"/>
    <property type="match status" value="2"/>
</dbReference>
<evidence type="ECO:0000313" key="5">
    <source>
        <dbReference type="EMBL" id="SHG68291.1"/>
    </source>
</evidence>
<dbReference type="PROSITE" id="PS50082">
    <property type="entry name" value="WD_REPEATS_2"/>
    <property type="match status" value="4"/>
</dbReference>
<dbReference type="PANTHER" id="PTHR19848">
    <property type="entry name" value="WD40 REPEAT PROTEIN"/>
    <property type="match status" value="1"/>
</dbReference>
<dbReference type="PANTHER" id="PTHR19848:SF8">
    <property type="entry name" value="F-BOX AND WD REPEAT DOMAIN CONTAINING 7"/>
    <property type="match status" value="1"/>
</dbReference>
<feature type="domain" description="Anaphase-promoting complex subunit 4-like WD40" evidence="4">
    <location>
        <begin position="1126"/>
        <end position="1181"/>
    </location>
</feature>
<evidence type="ECO:0000313" key="6">
    <source>
        <dbReference type="Proteomes" id="UP000199758"/>
    </source>
</evidence>
<dbReference type="InterPro" id="IPR029787">
    <property type="entry name" value="Nucleotide_cyclase"/>
</dbReference>